<keyword evidence="2" id="KW-0732">Signal</keyword>
<dbReference type="Proteomes" id="UP000249557">
    <property type="component" value="Unassembled WGS sequence"/>
</dbReference>
<feature type="signal peptide" evidence="2">
    <location>
        <begin position="1"/>
        <end position="22"/>
    </location>
</feature>
<proteinExistence type="predicted"/>
<gene>
    <name evidence="3" type="ORF">DI626_10770</name>
</gene>
<feature type="chain" id="PRO_5016093297" evidence="2">
    <location>
        <begin position="23"/>
        <end position="145"/>
    </location>
</feature>
<evidence type="ECO:0000256" key="2">
    <source>
        <dbReference type="SAM" id="SignalP"/>
    </source>
</evidence>
<reference evidence="3 4" key="1">
    <citation type="submission" date="2017-08" db="EMBL/GenBank/DDBJ databases">
        <title>Infants hospitalized years apart are colonized by the same room-sourced microbial strains.</title>
        <authorList>
            <person name="Brooks B."/>
            <person name="Olm M.R."/>
            <person name="Firek B.A."/>
            <person name="Baker R."/>
            <person name="Thomas B.C."/>
            <person name="Morowitz M.J."/>
            <person name="Banfield J.F."/>
        </authorList>
    </citation>
    <scope>NUCLEOTIDE SEQUENCE [LARGE SCALE GENOMIC DNA]</scope>
    <source>
        <strain evidence="3">S2_018_000_R2_104</strain>
    </source>
</reference>
<dbReference type="SUPFAM" id="SSF101112">
    <property type="entry name" value="Oxygen-evolving enhancer protein 3"/>
    <property type="match status" value="1"/>
</dbReference>
<sequence>MKKLLLTVAIFSLTGLSQPAFAHGDEDHGDQPHETTAETAMPATTTQEALTNIQTGIDALGSQIDAGQLDLTHAEIEKIDAAAKALKTSASVTDDKKARLESSINQFVAQLEKLHTVADAKDAEKSKSEFKKAQGAFKLVEAALK</sequence>
<organism evidence="3 4">
    <name type="scientific">Micavibrio aeruginosavorus</name>
    <dbReference type="NCBI Taxonomy" id="349221"/>
    <lineage>
        <taxon>Bacteria</taxon>
        <taxon>Pseudomonadati</taxon>
        <taxon>Bdellovibrionota</taxon>
        <taxon>Bdellovibrionia</taxon>
        <taxon>Bdellovibrionales</taxon>
        <taxon>Pseudobdellovibrionaceae</taxon>
        <taxon>Micavibrio</taxon>
    </lineage>
</organism>
<dbReference type="InterPro" id="IPR023222">
    <property type="entry name" value="PsbQ-like_dom_sf"/>
</dbReference>
<keyword evidence="1" id="KW-0793">Thylakoid</keyword>
<name>A0A2W4ZGV4_9BACT</name>
<evidence type="ECO:0000313" key="4">
    <source>
        <dbReference type="Proteomes" id="UP000249557"/>
    </source>
</evidence>
<protein>
    <submittedName>
        <fullName evidence="3">Uncharacterized protein</fullName>
    </submittedName>
</protein>
<accession>A0A2W4ZGV4</accession>
<evidence type="ECO:0000313" key="3">
    <source>
        <dbReference type="EMBL" id="PZO81540.1"/>
    </source>
</evidence>
<evidence type="ECO:0000256" key="1">
    <source>
        <dbReference type="ARBA" id="ARBA00023078"/>
    </source>
</evidence>
<comment type="caution">
    <text evidence="3">The sequence shown here is derived from an EMBL/GenBank/DDBJ whole genome shotgun (WGS) entry which is preliminary data.</text>
</comment>
<dbReference type="EMBL" id="QFNK01000299">
    <property type="protein sequence ID" value="PZO81540.1"/>
    <property type="molecule type" value="Genomic_DNA"/>
</dbReference>
<dbReference type="AlphaFoldDB" id="A0A2W4ZGV4"/>